<sequence length="63" mass="6610">MSVSSGITRPMTALTALGLIVTLCLGTVLGWPLRAARDGDRAARTEAQPARIRICSNTPSGRT</sequence>
<accession>A0ACD4DMA3</accession>
<organism evidence="1 2">
    <name type="scientific">Rhodococcus sacchari</name>
    <dbReference type="NCBI Taxonomy" id="2962047"/>
    <lineage>
        <taxon>Bacteria</taxon>
        <taxon>Bacillati</taxon>
        <taxon>Actinomycetota</taxon>
        <taxon>Actinomycetes</taxon>
        <taxon>Mycobacteriales</taxon>
        <taxon>Nocardiaceae</taxon>
        <taxon>Rhodococcus</taxon>
    </lineage>
</organism>
<dbReference type="Proteomes" id="UP001156484">
    <property type="component" value="Chromosome"/>
</dbReference>
<keyword evidence="2" id="KW-1185">Reference proteome</keyword>
<name>A0ACD4DMA3_9NOCA</name>
<reference evidence="1" key="1">
    <citation type="submission" date="2022-10" db="EMBL/GenBank/DDBJ databases">
        <title>Rhodococcus ferula Z13 complete genome.</title>
        <authorList>
            <person name="Long X."/>
            <person name="Zang M."/>
        </authorList>
    </citation>
    <scope>NUCLEOTIDE SEQUENCE</scope>
    <source>
        <strain evidence="1">Z13</strain>
    </source>
</reference>
<proteinExistence type="predicted"/>
<protein>
    <submittedName>
        <fullName evidence="1">Uncharacterized protein</fullName>
    </submittedName>
</protein>
<evidence type="ECO:0000313" key="2">
    <source>
        <dbReference type="Proteomes" id="UP001156484"/>
    </source>
</evidence>
<gene>
    <name evidence="1" type="ORF">OED52_05305</name>
</gene>
<evidence type="ECO:0000313" key="1">
    <source>
        <dbReference type="EMBL" id="UYP21157.1"/>
    </source>
</evidence>
<dbReference type="EMBL" id="CP107551">
    <property type="protein sequence ID" value="UYP21157.1"/>
    <property type="molecule type" value="Genomic_DNA"/>
</dbReference>